<evidence type="ECO:0000313" key="1">
    <source>
        <dbReference type="EMBL" id="OHA70285.1"/>
    </source>
</evidence>
<dbReference type="STRING" id="1802457.A3F15_01975"/>
<name>A0A1G2RBS0_9BACT</name>
<reference evidence="1 2" key="1">
    <citation type="journal article" date="2016" name="Nat. Commun.">
        <title>Thousands of microbial genomes shed light on interconnected biogeochemical processes in an aquifer system.</title>
        <authorList>
            <person name="Anantharaman K."/>
            <person name="Brown C.T."/>
            <person name="Hug L.A."/>
            <person name="Sharon I."/>
            <person name="Castelle C.J."/>
            <person name="Probst A.J."/>
            <person name="Thomas B.C."/>
            <person name="Singh A."/>
            <person name="Wilkins M.J."/>
            <person name="Karaoz U."/>
            <person name="Brodie E.L."/>
            <person name="Williams K.H."/>
            <person name="Hubbard S.S."/>
            <person name="Banfield J.F."/>
        </authorList>
    </citation>
    <scope>NUCLEOTIDE SEQUENCE [LARGE SCALE GENOMIC DNA]</scope>
</reference>
<dbReference type="EMBL" id="MHUC01000033">
    <property type="protein sequence ID" value="OHA70285.1"/>
    <property type="molecule type" value="Genomic_DNA"/>
</dbReference>
<organism evidence="1 2">
    <name type="scientific">Candidatus Wildermuthbacteria bacterium RIFCSPHIGHO2_12_FULL_40_12</name>
    <dbReference type="NCBI Taxonomy" id="1802457"/>
    <lineage>
        <taxon>Bacteria</taxon>
        <taxon>Candidatus Wildermuthiibacteriota</taxon>
    </lineage>
</organism>
<comment type="caution">
    <text evidence="1">The sequence shown here is derived from an EMBL/GenBank/DDBJ whole genome shotgun (WGS) entry which is preliminary data.</text>
</comment>
<gene>
    <name evidence="1" type="ORF">A3F15_01975</name>
</gene>
<dbReference type="Proteomes" id="UP000177078">
    <property type="component" value="Unassembled WGS sequence"/>
</dbReference>
<evidence type="ECO:0000313" key="2">
    <source>
        <dbReference type="Proteomes" id="UP000177078"/>
    </source>
</evidence>
<dbReference type="AlphaFoldDB" id="A0A1G2RBS0"/>
<protein>
    <submittedName>
        <fullName evidence="1">Uncharacterized protein</fullName>
    </submittedName>
</protein>
<proteinExistence type="predicted"/>
<accession>A0A1G2RBS0</accession>
<sequence>MTKQILKKWWLWLTVFLVFVLILGALSSEPEPIVAAQVKEIKPPPTASFPKQKYLEETFVADGKVKTFALQNSYKDVTVSLNGEVQVLGVKQEKNIDVVFLDVTPDAQATSKKIQFAEIPPPQSVVTVTGAVFNTEPLKATNTPIITPKSTATPVPTAQQTQSWQTVNSWQGTGEKNLETILFSTRKLAFKISWTNAPEPVYDDDPDFVSPVQAYGIFQCEEDYPYESCGLIVQAFIGTDNPEFLYKLDDIPSAIITRDKALSLKVMAEKGTSWIVELKELK</sequence>